<keyword evidence="3" id="KW-0479">Metal-binding</keyword>
<feature type="compositionally biased region" description="Basic and acidic residues" evidence="15">
    <location>
        <begin position="919"/>
        <end position="931"/>
    </location>
</feature>
<dbReference type="GO" id="GO:0008270">
    <property type="term" value="F:zinc ion binding"/>
    <property type="evidence" value="ECO:0007669"/>
    <property type="project" value="UniProtKB-KW"/>
</dbReference>
<evidence type="ECO:0000256" key="15">
    <source>
        <dbReference type="SAM" id="MobiDB-lite"/>
    </source>
</evidence>
<evidence type="ECO:0000256" key="2">
    <source>
        <dbReference type="ARBA" id="ARBA00007025"/>
    </source>
</evidence>
<feature type="domain" description="THAP-type" evidence="16">
    <location>
        <begin position="1"/>
        <end position="78"/>
    </location>
</feature>
<dbReference type="EMBL" id="CAJQZP010000501">
    <property type="protein sequence ID" value="CAG4964492.1"/>
    <property type="molecule type" value="Genomic_DNA"/>
</dbReference>
<dbReference type="GO" id="GO:0006338">
    <property type="term" value="P:chromatin remodeling"/>
    <property type="evidence" value="ECO:0007669"/>
    <property type="project" value="TreeGrafter"/>
</dbReference>
<dbReference type="GO" id="GO:0003678">
    <property type="term" value="F:DNA helicase activity"/>
    <property type="evidence" value="ECO:0007669"/>
    <property type="project" value="UniProtKB-EC"/>
</dbReference>
<keyword evidence="7" id="KW-0378">Hydrolase</keyword>
<feature type="compositionally biased region" description="Polar residues" evidence="15">
    <location>
        <begin position="676"/>
        <end position="695"/>
    </location>
</feature>
<evidence type="ECO:0000256" key="11">
    <source>
        <dbReference type="ARBA" id="ARBA00023204"/>
    </source>
</evidence>
<dbReference type="PANTHER" id="PTHR46357">
    <property type="entry name" value="TRANSCRIPTIONAL REGULATOR ATRX"/>
    <property type="match status" value="1"/>
</dbReference>
<dbReference type="Proteomes" id="UP000691718">
    <property type="component" value="Unassembled WGS sequence"/>
</dbReference>
<feature type="region of interest" description="Disordered" evidence="15">
    <location>
        <begin position="919"/>
        <end position="984"/>
    </location>
</feature>
<keyword evidence="10 14" id="KW-0238">DNA-binding</keyword>
<evidence type="ECO:0000313" key="19">
    <source>
        <dbReference type="Proteomes" id="UP000691718"/>
    </source>
</evidence>
<name>A0A8S3WK68_PARAO</name>
<dbReference type="GO" id="GO:0031297">
    <property type="term" value="P:replication fork processing"/>
    <property type="evidence" value="ECO:0007669"/>
    <property type="project" value="TreeGrafter"/>
</dbReference>
<dbReference type="GO" id="GO:0005721">
    <property type="term" value="C:pericentric heterochromatin"/>
    <property type="evidence" value="ECO:0007669"/>
    <property type="project" value="TreeGrafter"/>
</dbReference>
<evidence type="ECO:0000256" key="13">
    <source>
        <dbReference type="ARBA" id="ARBA00047995"/>
    </source>
</evidence>
<sequence length="1022" mass="114331">MTKFCILCKKKSITGDTSRSFHRFPACIDLREEWMKCCGLKSIAKTACICSDHFHFTAFNDEPGERKRLKVNAVPFYTNGYNLLNNFSDNSEYDSANSMMNESASEISAESEKPVQDNVEVKFPPFPDPNDNDFDDDITEEERNHYKDKFKDLNTIKTQRLHCSACDRHLGCAARNENRMRSHPMLRTLVCHSCHTFYNSGEFEKGDDGSELYCRWCGQGGQVYCCSDCPHVFCARCIRRNLGTPKIKEIEQADDWKCFKCNPKCLWDLRAICWAVLRYCDQKNKIAYNTQDPELKDVYQKDCALDYSECCKNKIKKKERLDSIKKKDSEVLTKKSTASIISKISPAIQVKKFASINPDDKPEKKAQKRPASPSLKSKPIFLKNPIALSGPNVLNPVSLSNAQPKKIRMTPPPIMNAIRFGNERKPNSLPIPRFRPKPQGIPILPHQQYNGFNNSSPGFNNLNPGFNNLNPGFSNSNTGFNNSNPFSNMVANDNINLSLDNLTQGLDMAAVAAMSSNNTLDDDVVCTPDLPLEPLCEVMEDNVDDDVQCITPGPVAAPKVNSVPPVAARISNTLPDLTPDNIVQMTENDVTVNAATGGLKFRVDPQTLSSNKMYRLPDGRIFAINANPTMPGGYSATIVAVTENTQGKTAPKGATYAAKLSAVTLPRSSSPPPLRTYTNKGKYTSSKRSAQNTAKFNRGTEKRECDLNVPVEWYRYNLIDAVDALEYSLSRLHKLKKEATTMFLRTRSINEMRNLHKTLDRLLNTSVSRFNEVRENINKEMKQYIAKKMGIANNTSEEDDDVEILPDLEDNDDPIFIDENSVESNVQENQEVDLTGVTSVHNISSDKSIDKHDSASNNATDCHNMVTDEVNNVSTDEINNVSTDEINNVSSDEINNVSTGVTISNFSAFNEDLKRQNIDKGEENEESKNELDTNVNEPECPTKIKEVKGNSEVPSTHEDDNNKDKEDDDINESVNQIHCDGTVQDSKASEIVEALEKNNSDDSLKNTEDLKTAAVIEKLDDS</sequence>
<accession>A0A8S3WK68</accession>
<evidence type="ECO:0000256" key="3">
    <source>
        <dbReference type="ARBA" id="ARBA00022723"/>
    </source>
</evidence>
<keyword evidence="12" id="KW-0539">Nucleus</keyword>
<dbReference type="GO" id="GO:0005524">
    <property type="term" value="F:ATP binding"/>
    <property type="evidence" value="ECO:0007669"/>
    <property type="project" value="UniProtKB-KW"/>
</dbReference>
<evidence type="ECO:0000256" key="5">
    <source>
        <dbReference type="ARBA" id="ARBA00022763"/>
    </source>
</evidence>
<comment type="subcellular location">
    <subcellularLocation>
        <location evidence="1">Nucleus</location>
    </subcellularLocation>
</comment>
<gene>
    <name evidence="18" type="ORF">PAPOLLO_LOCUS7195</name>
</gene>
<dbReference type="GO" id="GO:0006281">
    <property type="term" value="P:DNA repair"/>
    <property type="evidence" value="ECO:0007669"/>
    <property type="project" value="UniProtKB-KW"/>
</dbReference>
<evidence type="ECO:0000256" key="4">
    <source>
        <dbReference type="ARBA" id="ARBA00022741"/>
    </source>
</evidence>
<comment type="catalytic activity">
    <reaction evidence="13">
        <text>ATP + H2O = ADP + phosphate + H(+)</text>
        <dbReference type="Rhea" id="RHEA:13065"/>
        <dbReference type="ChEBI" id="CHEBI:15377"/>
        <dbReference type="ChEBI" id="CHEBI:15378"/>
        <dbReference type="ChEBI" id="CHEBI:30616"/>
        <dbReference type="ChEBI" id="CHEBI:43474"/>
        <dbReference type="ChEBI" id="CHEBI:456216"/>
        <dbReference type="EC" id="3.6.4.12"/>
    </reaction>
</comment>
<keyword evidence="8" id="KW-0862">Zinc</keyword>
<evidence type="ECO:0000256" key="14">
    <source>
        <dbReference type="PROSITE-ProRule" id="PRU00309"/>
    </source>
</evidence>
<keyword evidence="19" id="KW-1185">Reference proteome</keyword>
<keyword evidence="6 14" id="KW-0863">Zinc-finger</keyword>
<feature type="region of interest" description="Disordered" evidence="15">
    <location>
        <begin position="665"/>
        <end position="698"/>
    </location>
</feature>
<evidence type="ECO:0000256" key="8">
    <source>
        <dbReference type="ARBA" id="ARBA00022833"/>
    </source>
</evidence>
<evidence type="ECO:0000259" key="17">
    <source>
        <dbReference type="PROSITE" id="PS51533"/>
    </source>
</evidence>
<evidence type="ECO:0000256" key="1">
    <source>
        <dbReference type="ARBA" id="ARBA00004123"/>
    </source>
</evidence>
<keyword evidence="4" id="KW-0547">Nucleotide-binding</keyword>
<reference evidence="18" key="1">
    <citation type="submission" date="2021-04" db="EMBL/GenBank/DDBJ databases">
        <authorList>
            <person name="Tunstrom K."/>
        </authorList>
    </citation>
    <scope>NUCLEOTIDE SEQUENCE</scope>
</reference>
<evidence type="ECO:0000256" key="9">
    <source>
        <dbReference type="ARBA" id="ARBA00022840"/>
    </source>
</evidence>
<dbReference type="PROSITE" id="PS51533">
    <property type="entry name" value="ADD"/>
    <property type="match status" value="1"/>
</dbReference>
<dbReference type="GO" id="GO:0031490">
    <property type="term" value="F:chromatin DNA binding"/>
    <property type="evidence" value="ECO:0007669"/>
    <property type="project" value="TreeGrafter"/>
</dbReference>
<comment type="similarity">
    <text evidence="2">Belongs to the SNF2/RAD54 helicase family.</text>
</comment>
<dbReference type="CDD" id="cd11726">
    <property type="entry name" value="ADDz_ATRX"/>
    <property type="match status" value="1"/>
</dbReference>
<evidence type="ECO:0000259" key="16">
    <source>
        <dbReference type="PROSITE" id="PS50950"/>
    </source>
</evidence>
<dbReference type="AlphaFoldDB" id="A0A8S3WK68"/>
<feature type="region of interest" description="Disordered" evidence="15">
    <location>
        <begin position="355"/>
        <end position="377"/>
    </location>
</feature>
<dbReference type="PANTHER" id="PTHR46357:SF1">
    <property type="entry name" value="TRANSCRIPTIONAL REGULATOR ATRX"/>
    <property type="match status" value="1"/>
</dbReference>
<keyword evidence="9" id="KW-0067">ATP-binding</keyword>
<dbReference type="Pfam" id="PF05485">
    <property type="entry name" value="THAP"/>
    <property type="match status" value="1"/>
</dbReference>
<dbReference type="OrthoDB" id="6286493at2759"/>
<dbReference type="SMART" id="SM00980">
    <property type="entry name" value="THAP"/>
    <property type="match status" value="1"/>
</dbReference>
<dbReference type="GO" id="GO:0016787">
    <property type="term" value="F:hydrolase activity"/>
    <property type="evidence" value="ECO:0007669"/>
    <property type="project" value="UniProtKB-KW"/>
</dbReference>
<dbReference type="Pfam" id="PF17981">
    <property type="entry name" value="ADD_ATRX"/>
    <property type="match status" value="1"/>
</dbReference>
<dbReference type="PROSITE" id="PS00518">
    <property type="entry name" value="ZF_RING_1"/>
    <property type="match status" value="1"/>
</dbReference>
<dbReference type="PROSITE" id="PS50950">
    <property type="entry name" value="ZF_THAP"/>
    <property type="match status" value="1"/>
</dbReference>
<dbReference type="InterPro" id="IPR052131">
    <property type="entry name" value="ATRX_domain-containing"/>
</dbReference>
<evidence type="ECO:0000256" key="12">
    <source>
        <dbReference type="ARBA" id="ARBA00023242"/>
    </source>
</evidence>
<organism evidence="18 19">
    <name type="scientific">Parnassius apollo</name>
    <name type="common">Apollo butterfly</name>
    <name type="synonym">Papilio apollo</name>
    <dbReference type="NCBI Taxonomy" id="110799"/>
    <lineage>
        <taxon>Eukaryota</taxon>
        <taxon>Metazoa</taxon>
        <taxon>Ecdysozoa</taxon>
        <taxon>Arthropoda</taxon>
        <taxon>Hexapoda</taxon>
        <taxon>Insecta</taxon>
        <taxon>Pterygota</taxon>
        <taxon>Neoptera</taxon>
        <taxon>Endopterygota</taxon>
        <taxon>Lepidoptera</taxon>
        <taxon>Glossata</taxon>
        <taxon>Ditrysia</taxon>
        <taxon>Papilionoidea</taxon>
        <taxon>Papilionidae</taxon>
        <taxon>Parnassiinae</taxon>
        <taxon>Parnassini</taxon>
        <taxon>Parnassius</taxon>
        <taxon>Parnassius</taxon>
    </lineage>
</organism>
<evidence type="ECO:0000256" key="10">
    <source>
        <dbReference type="ARBA" id="ARBA00023125"/>
    </source>
</evidence>
<evidence type="ECO:0000256" key="6">
    <source>
        <dbReference type="ARBA" id="ARBA00022771"/>
    </source>
</evidence>
<feature type="compositionally biased region" description="Basic and acidic residues" evidence="15">
    <location>
        <begin position="940"/>
        <end position="965"/>
    </location>
</feature>
<evidence type="ECO:0000256" key="7">
    <source>
        <dbReference type="ARBA" id="ARBA00022801"/>
    </source>
</evidence>
<proteinExistence type="inferred from homology"/>
<comment type="caution">
    <text evidence="18">The sequence shown here is derived from an EMBL/GenBank/DDBJ whole genome shotgun (WGS) entry which is preliminary data.</text>
</comment>
<protein>
    <submittedName>
        <fullName evidence="18">(apollo) hypothetical protein</fullName>
    </submittedName>
</protein>
<feature type="domain" description="PHD-type" evidence="17">
    <location>
        <begin position="151"/>
        <end position="289"/>
    </location>
</feature>
<evidence type="ECO:0000313" key="18">
    <source>
        <dbReference type="EMBL" id="CAG4964492.1"/>
    </source>
</evidence>
<dbReference type="InterPro" id="IPR006612">
    <property type="entry name" value="THAP_Znf"/>
</dbReference>
<dbReference type="InterPro" id="IPR017907">
    <property type="entry name" value="Znf_RING_CS"/>
</dbReference>
<dbReference type="GO" id="GO:0005634">
    <property type="term" value="C:nucleus"/>
    <property type="evidence" value="ECO:0007669"/>
    <property type="project" value="UniProtKB-SubCell"/>
</dbReference>
<dbReference type="SMART" id="SM00692">
    <property type="entry name" value="DM3"/>
    <property type="match status" value="1"/>
</dbReference>
<dbReference type="InterPro" id="IPR025766">
    <property type="entry name" value="ADD"/>
</dbReference>
<keyword evidence="11" id="KW-0234">DNA repair</keyword>
<keyword evidence="5" id="KW-0227">DNA damage</keyword>
<dbReference type="InterPro" id="IPR041430">
    <property type="entry name" value="ADD_ATRX"/>
</dbReference>